<keyword evidence="4" id="KW-0503">Monooxygenase</keyword>
<organism evidence="8">
    <name type="scientific">Paenibacillus sp. 32O-Y</name>
    <dbReference type="NCBI Taxonomy" id="1695219"/>
    <lineage>
        <taxon>Bacteria</taxon>
        <taxon>Bacillati</taxon>
        <taxon>Bacillota</taxon>
        <taxon>Bacilli</taxon>
        <taxon>Bacillales</taxon>
        <taxon>Paenibacillaceae</taxon>
        <taxon>Paenibacillus</taxon>
    </lineage>
</organism>
<keyword evidence="2 6" id="KW-0288">FMN</keyword>
<feature type="binding site" evidence="6">
    <location>
        <position position="230"/>
    </location>
    <ligand>
        <name>FMN</name>
        <dbReference type="ChEBI" id="CHEBI:58210"/>
    </ligand>
</feature>
<reference evidence="8" key="1">
    <citation type="journal article" date="2015" name="Biotechnol. Lett.">
        <title>Isolation and characterization of an interactive culture of two Paenibacillus species with moderately thermophilic desulfurization ability.</title>
        <authorList>
            <person name="Wang J."/>
            <person name="Davaadelger B."/>
            <person name="Salazar J.K."/>
            <person name="Butler R.R.III."/>
            <person name="Pombert J.F."/>
            <person name="Kilbane J.J."/>
            <person name="Stark B.C."/>
        </authorList>
    </citation>
    <scope>NUCLEOTIDE SEQUENCE</scope>
    <source>
        <strain evidence="8">32O-Y</strain>
    </source>
</reference>
<name>A0A0K1JS76_9BACL</name>
<dbReference type="EMBL" id="KR057868">
    <property type="protein sequence ID" value="AKU19448.1"/>
    <property type="molecule type" value="Genomic_DNA"/>
</dbReference>
<keyword evidence="3" id="KW-0560">Oxidoreductase</keyword>
<evidence type="ECO:0000256" key="3">
    <source>
        <dbReference type="ARBA" id="ARBA00023002"/>
    </source>
</evidence>
<dbReference type="CDD" id="cd01095">
    <property type="entry name" value="Nitrilotriacetate_monoxgenase"/>
    <property type="match status" value="1"/>
</dbReference>
<evidence type="ECO:0000256" key="2">
    <source>
        <dbReference type="ARBA" id="ARBA00022643"/>
    </source>
</evidence>
<protein>
    <recommendedName>
        <fullName evidence="7">Luciferase-like domain-containing protein</fullName>
    </recommendedName>
</protein>
<dbReference type="PANTHER" id="PTHR30011:SF16">
    <property type="entry name" value="C2H2 FINGER DOMAIN TRANSCRIPTION FACTOR (EUROFUNG)-RELATED"/>
    <property type="match status" value="1"/>
</dbReference>
<dbReference type="Pfam" id="PF00296">
    <property type="entry name" value="Bac_luciferase"/>
    <property type="match status" value="1"/>
</dbReference>
<evidence type="ECO:0000256" key="6">
    <source>
        <dbReference type="PIRSR" id="PIRSR000337-1"/>
    </source>
</evidence>
<dbReference type="NCBIfam" id="TIGR03860">
    <property type="entry name" value="FMN_nitrolo"/>
    <property type="match status" value="1"/>
</dbReference>
<proteinExistence type="inferred from homology"/>
<dbReference type="GO" id="GO:0016705">
    <property type="term" value="F:oxidoreductase activity, acting on paired donors, with incorporation or reduction of molecular oxygen"/>
    <property type="evidence" value="ECO:0007669"/>
    <property type="project" value="InterPro"/>
</dbReference>
<feature type="binding site" evidence="6">
    <location>
        <position position="158"/>
    </location>
    <ligand>
        <name>FMN</name>
        <dbReference type="ChEBI" id="CHEBI:58210"/>
    </ligand>
</feature>
<keyword evidence="1 6" id="KW-0285">Flavoprotein</keyword>
<accession>A0A0K1JS76</accession>
<evidence type="ECO:0000259" key="7">
    <source>
        <dbReference type="Pfam" id="PF00296"/>
    </source>
</evidence>
<sequence length="474" mass="53784">MGKQILMNAFDMNCAMHNSHGLWKHPDNQRHRYKDLEYWVDIAQLLERGKFDALFLADVAGIYDVYRQSGAPAIRDGVQVPLNDPALIVPAMALVTKHLSFAVTVTTTYEHPYAHARRFSTLDHLTQGRLAWNIVTSYLPNAAKNYGLDEMIKHDERYELADEFLQVVYKLWEGSWDEDAVVRDVDRNIYTDPNKVRKIHHAGTYFKVPGPHLSEPSPQRTPVIYQAGSSERGRAFAAKHAECVFVGGQTPEALRFYVEDMRNQAEKLGRDPQSIKMFTGLNVIVAETKEEAQLKFEQYASLWSREAALAQFAGSSGYDLSAYDPDSYLEYKNTNHGQTRAAQFTTFAPKKLTVKEVMDRIGTLGGQGWVFAGTPQEVADHMQEKMELTGIDGFNLAHLITPGSLREFIDLVVPELQRRGIYKLDYEEGTLREKLFGQGNKRLPDHHPAAQYRNKDAYPTPIFNADQFTGDIHP</sequence>
<dbReference type="PIRSF" id="PIRSF000337">
    <property type="entry name" value="NTA_MOA"/>
    <property type="match status" value="1"/>
</dbReference>
<dbReference type="InterPro" id="IPR051260">
    <property type="entry name" value="Diverse_substr_monoxygenases"/>
</dbReference>
<evidence type="ECO:0000256" key="1">
    <source>
        <dbReference type="ARBA" id="ARBA00022630"/>
    </source>
</evidence>
<dbReference type="InterPro" id="IPR011251">
    <property type="entry name" value="Luciferase-like_dom"/>
</dbReference>
<dbReference type="Gene3D" id="3.20.20.30">
    <property type="entry name" value="Luciferase-like domain"/>
    <property type="match status" value="1"/>
</dbReference>
<dbReference type="InterPro" id="IPR036661">
    <property type="entry name" value="Luciferase-like_sf"/>
</dbReference>
<dbReference type="SUPFAM" id="SSF51679">
    <property type="entry name" value="Bacterial luciferase-like"/>
    <property type="match status" value="1"/>
</dbReference>
<dbReference type="InterPro" id="IPR016215">
    <property type="entry name" value="NTA_MOA"/>
</dbReference>
<evidence type="ECO:0000313" key="8">
    <source>
        <dbReference type="EMBL" id="AKU19448.1"/>
    </source>
</evidence>
<comment type="similarity">
    <text evidence="5">Belongs to the NtaA/SnaA/DszA monooxygenase family.</text>
</comment>
<dbReference type="AlphaFoldDB" id="A0A0K1JS76"/>
<feature type="domain" description="Luciferase-like" evidence="7">
    <location>
        <begin position="26"/>
        <end position="392"/>
    </location>
</feature>
<evidence type="ECO:0000256" key="4">
    <source>
        <dbReference type="ARBA" id="ARBA00023033"/>
    </source>
</evidence>
<evidence type="ECO:0000256" key="5">
    <source>
        <dbReference type="ARBA" id="ARBA00033748"/>
    </source>
</evidence>
<feature type="binding site" evidence="6">
    <location>
        <position position="229"/>
    </location>
    <ligand>
        <name>FMN</name>
        <dbReference type="ChEBI" id="CHEBI:58210"/>
    </ligand>
</feature>
<dbReference type="PANTHER" id="PTHR30011">
    <property type="entry name" value="ALKANESULFONATE MONOOXYGENASE-RELATED"/>
    <property type="match status" value="1"/>
</dbReference>
<dbReference type="GO" id="GO:0004497">
    <property type="term" value="F:monooxygenase activity"/>
    <property type="evidence" value="ECO:0007669"/>
    <property type="project" value="UniProtKB-KW"/>
</dbReference>
<feature type="binding site" evidence="6">
    <location>
        <position position="58"/>
    </location>
    <ligand>
        <name>FMN</name>
        <dbReference type="ChEBI" id="CHEBI:58210"/>
    </ligand>
</feature>
<feature type="binding site" evidence="6">
    <location>
        <position position="104"/>
    </location>
    <ligand>
        <name>FMN</name>
        <dbReference type="ChEBI" id="CHEBI:58210"/>
    </ligand>
</feature>
<feature type="binding site" evidence="6">
    <location>
        <position position="154"/>
    </location>
    <ligand>
        <name>FMN</name>
        <dbReference type="ChEBI" id="CHEBI:58210"/>
    </ligand>
</feature>